<dbReference type="Pfam" id="PF00664">
    <property type="entry name" value="ABC_membrane"/>
    <property type="match status" value="1"/>
</dbReference>
<feature type="compositionally biased region" description="Low complexity" evidence="5">
    <location>
        <begin position="584"/>
        <end position="594"/>
    </location>
</feature>
<keyword evidence="4 6" id="KW-0472">Membrane</keyword>
<organism evidence="9 10">
    <name type="scientific">Arthrobacter silviterrae</name>
    <dbReference type="NCBI Taxonomy" id="2026658"/>
    <lineage>
        <taxon>Bacteria</taxon>
        <taxon>Bacillati</taxon>
        <taxon>Actinomycetota</taxon>
        <taxon>Actinomycetes</taxon>
        <taxon>Micrococcales</taxon>
        <taxon>Micrococcaceae</taxon>
        <taxon>Arthrobacter</taxon>
    </lineage>
</organism>
<evidence type="ECO:0000313" key="9">
    <source>
        <dbReference type="EMBL" id="NGN82171.1"/>
    </source>
</evidence>
<dbReference type="PROSITE" id="PS50929">
    <property type="entry name" value="ABC_TM1F"/>
    <property type="match status" value="1"/>
</dbReference>
<dbReference type="PANTHER" id="PTHR43394:SF1">
    <property type="entry name" value="ATP-BINDING CASSETTE SUB-FAMILY B MEMBER 10, MITOCHONDRIAL"/>
    <property type="match status" value="1"/>
</dbReference>
<feature type="region of interest" description="Disordered" evidence="5">
    <location>
        <begin position="570"/>
        <end position="635"/>
    </location>
</feature>
<sequence length="635" mass="66957">MRSFPYSGSGSVDLRSPARYLWWLAREERGTLAAGVLYGSVWTACQALTPYVLGKAVDQGIVAGNFSRLTYWVVLLVGLTLIQSVSATLRHRTAVSCWMQAAFRSAQLVGHKVTRSGDALPQKFSTGEVVSTAASDAMRIGEIYDVAARLAGSVIGYLLVTVLVFQSSWQLGLVVLLGVPFCGAMLLFVIRPLQRRQKEQREAAGKMTALGADTVAGLRVLRGIGGEHIFVERYRERSRETQLAGNKVAYSLADLDAAQVLVVGVFSVAFTWIGALQALSGQIETGQLVALYGYAVFLVSPIRTAADAVSRFIRAHVGARRIIDVLSTPSAVHDGGTTVPAPAAASALVDTATGAVIQPGRLTAVVSSDPDDSAGLARRLGRFEDAVPREATVRWGSAVLHHVPLADVRSRIVVSDADPQLFTGTLREELDPAGRHSDTEIMAAIEVASADDVFDGLEHGLDDEVTEKGRGFSGGQRQRLALARAVLTEAEVLVLIEPTSAVDAHTESRIAAALRASRGAGANTTVVVTASPLMLGAMDTILFLEGGELRAQGTHRELLDTVPAYRGTVIRGQGMDGHGGSGPLHDGSGPLHDGGPLHGGSGPMHDGETLGTASTLATDSTLATEPTLTTEGQRP</sequence>
<keyword evidence="9" id="KW-0547">Nucleotide-binding</keyword>
<dbReference type="PROSITE" id="PS50893">
    <property type="entry name" value="ABC_TRANSPORTER_2"/>
    <property type="match status" value="1"/>
</dbReference>
<feature type="compositionally biased region" description="Polar residues" evidence="5">
    <location>
        <begin position="626"/>
        <end position="635"/>
    </location>
</feature>
<dbReference type="CDD" id="cd07346">
    <property type="entry name" value="ABC_6TM_exporters"/>
    <property type="match status" value="1"/>
</dbReference>
<evidence type="ECO:0000259" key="7">
    <source>
        <dbReference type="PROSITE" id="PS50893"/>
    </source>
</evidence>
<feature type="compositionally biased region" description="Low complexity" evidence="5">
    <location>
        <begin position="609"/>
        <end position="624"/>
    </location>
</feature>
<accession>A0ABX0D667</accession>
<evidence type="ECO:0000256" key="1">
    <source>
        <dbReference type="ARBA" id="ARBA00004651"/>
    </source>
</evidence>
<feature type="transmembrane region" description="Helical" evidence="6">
    <location>
        <begin position="171"/>
        <end position="190"/>
    </location>
</feature>
<name>A0ABX0D667_9MICC</name>
<keyword evidence="3 6" id="KW-1133">Transmembrane helix</keyword>
<keyword evidence="2 6" id="KW-0812">Transmembrane</keyword>
<dbReference type="GO" id="GO:0005524">
    <property type="term" value="F:ATP binding"/>
    <property type="evidence" value="ECO:0007669"/>
    <property type="project" value="UniProtKB-KW"/>
</dbReference>
<dbReference type="Gene3D" id="1.20.1560.10">
    <property type="entry name" value="ABC transporter type 1, transmembrane domain"/>
    <property type="match status" value="1"/>
</dbReference>
<dbReference type="InterPro" id="IPR036640">
    <property type="entry name" value="ABC1_TM_sf"/>
</dbReference>
<keyword evidence="10" id="KW-1185">Reference proteome</keyword>
<comment type="caution">
    <text evidence="9">The sequence shown here is derived from an EMBL/GenBank/DDBJ whole genome shotgun (WGS) entry which is preliminary data.</text>
</comment>
<evidence type="ECO:0000256" key="2">
    <source>
        <dbReference type="ARBA" id="ARBA00022692"/>
    </source>
</evidence>
<comment type="subcellular location">
    <subcellularLocation>
        <location evidence="1">Cell membrane</location>
        <topology evidence="1">Multi-pass membrane protein</topology>
    </subcellularLocation>
</comment>
<dbReference type="PROSITE" id="PS00211">
    <property type="entry name" value="ABC_TRANSPORTER_1"/>
    <property type="match status" value="1"/>
</dbReference>
<dbReference type="InterPro" id="IPR003439">
    <property type="entry name" value="ABC_transporter-like_ATP-bd"/>
</dbReference>
<dbReference type="InterPro" id="IPR027417">
    <property type="entry name" value="P-loop_NTPase"/>
</dbReference>
<evidence type="ECO:0000313" key="10">
    <source>
        <dbReference type="Proteomes" id="UP000479226"/>
    </source>
</evidence>
<protein>
    <submittedName>
        <fullName evidence="9">ABC transporter ATP-binding protein</fullName>
    </submittedName>
</protein>
<dbReference type="Pfam" id="PF00005">
    <property type="entry name" value="ABC_tran"/>
    <property type="match status" value="1"/>
</dbReference>
<dbReference type="InterPro" id="IPR017871">
    <property type="entry name" value="ABC_transporter-like_CS"/>
</dbReference>
<evidence type="ECO:0000256" key="4">
    <source>
        <dbReference type="ARBA" id="ARBA00023136"/>
    </source>
</evidence>
<gene>
    <name evidence="9" type="ORF">G6N77_01645</name>
</gene>
<feature type="transmembrane region" description="Helical" evidence="6">
    <location>
        <begin position="69"/>
        <end position="89"/>
    </location>
</feature>
<feature type="transmembrane region" description="Helical" evidence="6">
    <location>
        <begin position="260"/>
        <end position="279"/>
    </location>
</feature>
<dbReference type="EMBL" id="JAAKZI010000002">
    <property type="protein sequence ID" value="NGN82171.1"/>
    <property type="molecule type" value="Genomic_DNA"/>
</dbReference>
<dbReference type="InterPro" id="IPR011527">
    <property type="entry name" value="ABC1_TM_dom"/>
</dbReference>
<dbReference type="SUPFAM" id="SSF90123">
    <property type="entry name" value="ABC transporter transmembrane region"/>
    <property type="match status" value="1"/>
</dbReference>
<dbReference type="PANTHER" id="PTHR43394">
    <property type="entry name" value="ATP-DEPENDENT PERMEASE MDL1, MITOCHONDRIAL"/>
    <property type="match status" value="1"/>
</dbReference>
<dbReference type="InterPro" id="IPR039421">
    <property type="entry name" value="Type_1_exporter"/>
</dbReference>
<proteinExistence type="predicted"/>
<feature type="transmembrane region" description="Helical" evidence="6">
    <location>
        <begin position="146"/>
        <end position="165"/>
    </location>
</feature>
<feature type="domain" description="ABC transmembrane type-1" evidence="8">
    <location>
        <begin position="33"/>
        <end position="314"/>
    </location>
</feature>
<keyword evidence="9" id="KW-0067">ATP-binding</keyword>
<feature type="domain" description="ABC transporter" evidence="7">
    <location>
        <begin position="260"/>
        <end position="571"/>
    </location>
</feature>
<evidence type="ECO:0000259" key="8">
    <source>
        <dbReference type="PROSITE" id="PS50929"/>
    </source>
</evidence>
<evidence type="ECO:0000256" key="5">
    <source>
        <dbReference type="SAM" id="MobiDB-lite"/>
    </source>
</evidence>
<dbReference type="Proteomes" id="UP000479226">
    <property type="component" value="Unassembled WGS sequence"/>
</dbReference>
<reference evidence="9 10" key="1">
    <citation type="submission" date="2020-02" db="EMBL/GenBank/DDBJ databases">
        <title>Genome sequence of the type strain DSM 27180 of Arthrobacter silviterrae.</title>
        <authorList>
            <person name="Gao J."/>
            <person name="Sun J."/>
        </authorList>
    </citation>
    <scope>NUCLEOTIDE SEQUENCE [LARGE SCALE GENOMIC DNA]</scope>
    <source>
        <strain evidence="9 10">DSM 27180</strain>
    </source>
</reference>
<evidence type="ECO:0000256" key="3">
    <source>
        <dbReference type="ARBA" id="ARBA00022989"/>
    </source>
</evidence>
<dbReference type="RefSeq" id="WP_165180271.1">
    <property type="nucleotide sequence ID" value="NZ_JAAKZI010000002.1"/>
</dbReference>
<evidence type="ECO:0000256" key="6">
    <source>
        <dbReference type="SAM" id="Phobius"/>
    </source>
</evidence>
<dbReference type="Gene3D" id="3.40.50.300">
    <property type="entry name" value="P-loop containing nucleotide triphosphate hydrolases"/>
    <property type="match status" value="1"/>
</dbReference>
<dbReference type="SUPFAM" id="SSF52540">
    <property type="entry name" value="P-loop containing nucleoside triphosphate hydrolases"/>
    <property type="match status" value="1"/>
</dbReference>